<dbReference type="PANTHER" id="PTHR24198">
    <property type="entry name" value="ANKYRIN REPEAT AND PROTEIN KINASE DOMAIN-CONTAINING PROTEIN"/>
    <property type="match status" value="1"/>
</dbReference>
<dbReference type="InterPro" id="IPR036770">
    <property type="entry name" value="Ankyrin_rpt-contain_sf"/>
</dbReference>
<gene>
    <name evidence="4" type="ORF">BJ508DRAFT_198391</name>
</gene>
<dbReference type="PANTHER" id="PTHR24198:SF165">
    <property type="entry name" value="ANKYRIN REPEAT-CONTAINING PROTEIN-RELATED"/>
    <property type="match status" value="1"/>
</dbReference>
<keyword evidence="5" id="KW-1185">Reference proteome</keyword>
<keyword evidence="1" id="KW-0677">Repeat</keyword>
<dbReference type="STRING" id="1160509.A0A3N4INP3"/>
<dbReference type="Gene3D" id="1.25.40.20">
    <property type="entry name" value="Ankyrin repeat-containing domain"/>
    <property type="match status" value="1"/>
</dbReference>
<reference evidence="4 5" key="1">
    <citation type="journal article" date="2018" name="Nat. Ecol. Evol.">
        <title>Pezizomycetes genomes reveal the molecular basis of ectomycorrhizal truffle lifestyle.</title>
        <authorList>
            <person name="Murat C."/>
            <person name="Payen T."/>
            <person name="Noel B."/>
            <person name="Kuo A."/>
            <person name="Morin E."/>
            <person name="Chen J."/>
            <person name="Kohler A."/>
            <person name="Krizsan K."/>
            <person name="Balestrini R."/>
            <person name="Da Silva C."/>
            <person name="Montanini B."/>
            <person name="Hainaut M."/>
            <person name="Levati E."/>
            <person name="Barry K.W."/>
            <person name="Belfiori B."/>
            <person name="Cichocki N."/>
            <person name="Clum A."/>
            <person name="Dockter R.B."/>
            <person name="Fauchery L."/>
            <person name="Guy J."/>
            <person name="Iotti M."/>
            <person name="Le Tacon F."/>
            <person name="Lindquist E.A."/>
            <person name="Lipzen A."/>
            <person name="Malagnac F."/>
            <person name="Mello A."/>
            <person name="Molinier V."/>
            <person name="Miyauchi S."/>
            <person name="Poulain J."/>
            <person name="Riccioni C."/>
            <person name="Rubini A."/>
            <person name="Sitrit Y."/>
            <person name="Splivallo R."/>
            <person name="Traeger S."/>
            <person name="Wang M."/>
            <person name="Zifcakova L."/>
            <person name="Wipf D."/>
            <person name="Zambonelli A."/>
            <person name="Paolocci F."/>
            <person name="Nowrousian M."/>
            <person name="Ottonello S."/>
            <person name="Baldrian P."/>
            <person name="Spatafora J.W."/>
            <person name="Henrissat B."/>
            <person name="Nagy L.G."/>
            <person name="Aury J.M."/>
            <person name="Wincker P."/>
            <person name="Grigoriev I.V."/>
            <person name="Bonfante P."/>
            <person name="Martin F.M."/>
        </authorList>
    </citation>
    <scope>NUCLEOTIDE SEQUENCE [LARGE SCALE GENOMIC DNA]</scope>
    <source>
        <strain evidence="4 5">RN42</strain>
    </source>
</reference>
<feature type="non-terminal residue" evidence="4">
    <location>
        <position position="1"/>
    </location>
</feature>
<name>A0A3N4INP3_ASCIM</name>
<dbReference type="PROSITE" id="PS50088">
    <property type="entry name" value="ANK_REPEAT"/>
    <property type="match status" value="1"/>
</dbReference>
<evidence type="ECO:0000313" key="5">
    <source>
        <dbReference type="Proteomes" id="UP000275078"/>
    </source>
</evidence>
<keyword evidence="2 3" id="KW-0040">ANK repeat</keyword>
<dbReference type="Proteomes" id="UP000275078">
    <property type="component" value="Unassembled WGS sequence"/>
</dbReference>
<dbReference type="SUPFAM" id="SSF48403">
    <property type="entry name" value="Ankyrin repeat"/>
    <property type="match status" value="1"/>
</dbReference>
<evidence type="ECO:0000313" key="4">
    <source>
        <dbReference type="EMBL" id="RPA83204.1"/>
    </source>
</evidence>
<dbReference type="PROSITE" id="PS50297">
    <property type="entry name" value="ANK_REP_REGION"/>
    <property type="match status" value="1"/>
</dbReference>
<dbReference type="Pfam" id="PF12796">
    <property type="entry name" value="Ank_2"/>
    <property type="match status" value="1"/>
</dbReference>
<dbReference type="Pfam" id="PF13637">
    <property type="entry name" value="Ank_4"/>
    <property type="match status" value="1"/>
</dbReference>
<dbReference type="InterPro" id="IPR002110">
    <property type="entry name" value="Ankyrin_rpt"/>
</dbReference>
<dbReference type="OrthoDB" id="341259at2759"/>
<evidence type="ECO:0000256" key="3">
    <source>
        <dbReference type="PROSITE-ProRule" id="PRU00023"/>
    </source>
</evidence>
<evidence type="ECO:0000256" key="1">
    <source>
        <dbReference type="ARBA" id="ARBA00022737"/>
    </source>
</evidence>
<proteinExistence type="predicted"/>
<sequence>RDMFALLVQHASIDVNAPELSSGDTALHISCRLGYMEFVKLLLERADLDLNRTNNLGENALFIACTQGFIEIVEVLLEKMDQHQINAYTKAGITALAAVSYMGIGAIMKILLKQDGIDVN</sequence>
<feature type="repeat" description="ANK" evidence="3">
    <location>
        <begin position="22"/>
        <end position="45"/>
    </location>
</feature>
<organism evidence="4 5">
    <name type="scientific">Ascobolus immersus RN42</name>
    <dbReference type="NCBI Taxonomy" id="1160509"/>
    <lineage>
        <taxon>Eukaryota</taxon>
        <taxon>Fungi</taxon>
        <taxon>Dikarya</taxon>
        <taxon>Ascomycota</taxon>
        <taxon>Pezizomycotina</taxon>
        <taxon>Pezizomycetes</taxon>
        <taxon>Pezizales</taxon>
        <taxon>Ascobolaceae</taxon>
        <taxon>Ascobolus</taxon>
    </lineage>
</organism>
<dbReference type="AlphaFoldDB" id="A0A3N4INP3"/>
<dbReference type="EMBL" id="ML119666">
    <property type="protein sequence ID" value="RPA83204.1"/>
    <property type="molecule type" value="Genomic_DNA"/>
</dbReference>
<protein>
    <submittedName>
        <fullName evidence="4">Ankyrin</fullName>
    </submittedName>
</protein>
<dbReference type="SMART" id="SM00248">
    <property type="entry name" value="ANK"/>
    <property type="match status" value="2"/>
</dbReference>
<feature type="non-terminal residue" evidence="4">
    <location>
        <position position="120"/>
    </location>
</feature>
<accession>A0A3N4INP3</accession>
<evidence type="ECO:0000256" key="2">
    <source>
        <dbReference type="ARBA" id="ARBA00023043"/>
    </source>
</evidence>